<evidence type="ECO:0000256" key="4">
    <source>
        <dbReference type="ARBA" id="ARBA00022475"/>
    </source>
</evidence>
<dbReference type="InterPro" id="IPR003362">
    <property type="entry name" value="Bact_transf"/>
</dbReference>
<dbReference type="InterPro" id="IPR017475">
    <property type="entry name" value="EPS_sugar_tfrase"/>
</dbReference>
<sequence length="440" mass="48817">MWGLAAVGQPPPPPLAVDHFVVLAIAGVLYLAKIDARCRRPLLEGMRVSFQFFCFGALTDIALLANAGSPRLFFLPPLSWGAFFLLFWSVRYGLMLLLDGLGLFRSPTVVIGVGQNAIDIASALQGDVASGADIAFVVDAGPAERSHSRQSDGCIPTIPFTSQIVDRLCGSDRYHIVIALPPERLETDSEVARLLSAKLTAVDIVAQFKGIPIQGMAMSHHHSSQMVVLHTQDNFARPLPRFCKRLLDIMGSLALIAALSPVLLAIGLVVRRDGGPMLYGHWRIGQNGERFRCLKFRSMVTNSAQVLETLLASDPAAREEWNRDYKLKNDPRITPIGNFLRRSSLDELPQLFNVLRGEMSLVGPRPVVEAELDRYGLSKSFYLALKPGITGLWQVSGRNDVDYGRRVELDRIYVQNWTLWYDVVILLKTVRVVLRRQGAY</sequence>
<keyword evidence="13" id="KW-1185">Reference proteome</keyword>
<reference evidence="13" key="1">
    <citation type="submission" date="2018-05" db="EMBL/GenBank/DDBJ databases">
        <title>Zavarzinia sp. HR-AS.</title>
        <authorList>
            <person name="Lee Y."/>
            <person name="Jeon C.O."/>
        </authorList>
    </citation>
    <scope>NUCLEOTIDE SEQUENCE [LARGE SCALE GENOMIC DNA]</scope>
    <source>
        <strain evidence="13">DSM 1231</strain>
    </source>
</reference>
<comment type="subcellular location">
    <subcellularLocation>
        <location evidence="2">Cell membrane</location>
    </subcellularLocation>
    <subcellularLocation>
        <location evidence="1">Membrane</location>
        <topology evidence="1">Multi-pass membrane protein</topology>
    </subcellularLocation>
</comment>
<feature type="domain" description="Bacterial sugar transferase" evidence="11">
    <location>
        <begin position="244"/>
        <end position="434"/>
    </location>
</feature>
<protein>
    <submittedName>
        <fullName evidence="12">UDP-phosphate galactose phosphotransferase</fullName>
    </submittedName>
</protein>
<evidence type="ECO:0000313" key="13">
    <source>
        <dbReference type="Proteomes" id="UP000246077"/>
    </source>
</evidence>
<feature type="transmembrane region" description="Helical" evidence="10">
    <location>
        <begin position="20"/>
        <end position="36"/>
    </location>
</feature>
<evidence type="ECO:0000256" key="5">
    <source>
        <dbReference type="ARBA" id="ARBA00022679"/>
    </source>
</evidence>
<dbReference type="PANTHER" id="PTHR30576">
    <property type="entry name" value="COLANIC BIOSYNTHESIS UDP-GLUCOSE LIPID CARRIER TRANSFERASE"/>
    <property type="match status" value="1"/>
</dbReference>
<keyword evidence="9" id="KW-0270">Exopolysaccharide synthesis</keyword>
<dbReference type="GO" id="GO:0000271">
    <property type="term" value="P:polysaccharide biosynthetic process"/>
    <property type="evidence" value="ECO:0007669"/>
    <property type="project" value="UniProtKB-KW"/>
</dbReference>
<dbReference type="Pfam" id="PF02397">
    <property type="entry name" value="Bac_transf"/>
    <property type="match status" value="1"/>
</dbReference>
<dbReference type="NCBIfam" id="TIGR03025">
    <property type="entry name" value="EPS_sugtrans"/>
    <property type="match status" value="1"/>
</dbReference>
<evidence type="ECO:0000256" key="3">
    <source>
        <dbReference type="ARBA" id="ARBA00006464"/>
    </source>
</evidence>
<dbReference type="PANTHER" id="PTHR30576:SF4">
    <property type="entry name" value="UNDECAPRENYL-PHOSPHATE GALACTOSE PHOSPHOTRANSFERASE"/>
    <property type="match status" value="1"/>
</dbReference>
<feature type="transmembrane region" description="Helical" evidence="10">
    <location>
        <begin position="80"/>
        <end position="98"/>
    </location>
</feature>
<dbReference type="GO" id="GO:0005886">
    <property type="term" value="C:plasma membrane"/>
    <property type="evidence" value="ECO:0007669"/>
    <property type="project" value="UniProtKB-SubCell"/>
</dbReference>
<dbReference type="GO" id="GO:0016780">
    <property type="term" value="F:phosphotransferase activity, for other substituted phosphate groups"/>
    <property type="evidence" value="ECO:0007669"/>
    <property type="project" value="TreeGrafter"/>
</dbReference>
<dbReference type="NCBIfam" id="TIGR03022">
    <property type="entry name" value="WbaP_sugtrans"/>
    <property type="match status" value="1"/>
</dbReference>
<evidence type="ECO:0000256" key="6">
    <source>
        <dbReference type="ARBA" id="ARBA00022692"/>
    </source>
</evidence>
<evidence type="ECO:0000259" key="11">
    <source>
        <dbReference type="Pfam" id="PF02397"/>
    </source>
</evidence>
<keyword evidence="7 10" id="KW-1133">Transmembrane helix</keyword>
<comment type="similarity">
    <text evidence="3">Belongs to the bacterial sugar transferase family.</text>
</comment>
<proteinExistence type="inferred from homology"/>
<dbReference type="EMBL" id="QGLF01000002">
    <property type="protein sequence ID" value="PWR21548.1"/>
    <property type="molecule type" value="Genomic_DNA"/>
</dbReference>
<gene>
    <name evidence="12" type="ORF">DKG75_05955</name>
</gene>
<keyword evidence="5 12" id="KW-0808">Transferase</keyword>
<evidence type="ECO:0000256" key="7">
    <source>
        <dbReference type="ARBA" id="ARBA00022989"/>
    </source>
</evidence>
<feature type="transmembrane region" description="Helical" evidence="10">
    <location>
        <begin position="246"/>
        <end position="270"/>
    </location>
</feature>
<dbReference type="AlphaFoldDB" id="A0A317E380"/>
<keyword evidence="8 10" id="KW-0472">Membrane</keyword>
<evidence type="ECO:0000256" key="9">
    <source>
        <dbReference type="ARBA" id="ARBA00023169"/>
    </source>
</evidence>
<evidence type="ECO:0000256" key="10">
    <source>
        <dbReference type="SAM" id="Phobius"/>
    </source>
</evidence>
<organism evidence="12 13">
    <name type="scientific">Zavarzinia compransoris</name>
    <dbReference type="NCBI Taxonomy" id="1264899"/>
    <lineage>
        <taxon>Bacteria</taxon>
        <taxon>Pseudomonadati</taxon>
        <taxon>Pseudomonadota</taxon>
        <taxon>Alphaproteobacteria</taxon>
        <taxon>Rhodospirillales</taxon>
        <taxon>Zavarziniaceae</taxon>
        <taxon>Zavarzinia</taxon>
    </lineage>
</organism>
<name>A0A317E380_9PROT</name>
<accession>A0A317E380</accession>
<dbReference type="Proteomes" id="UP000246077">
    <property type="component" value="Unassembled WGS sequence"/>
</dbReference>
<comment type="caution">
    <text evidence="12">The sequence shown here is derived from an EMBL/GenBank/DDBJ whole genome shotgun (WGS) entry which is preliminary data.</text>
</comment>
<evidence type="ECO:0000313" key="12">
    <source>
        <dbReference type="EMBL" id="PWR21548.1"/>
    </source>
</evidence>
<feature type="transmembrane region" description="Helical" evidence="10">
    <location>
        <begin position="48"/>
        <end position="68"/>
    </location>
</feature>
<dbReference type="InterPro" id="IPR017472">
    <property type="entry name" value="Undecaprenyl-P_galact_Ptfrase"/>
</dbReference>
<keyword evidence="4" id="KW-1003">Cell membrane</keyword>
<evidence type="ECO:0000256" key="2">
    <source>
        <dbReference type="ARBA" id="ARBA00004236"/>
    </source>
</evidence>
<evidence type="ECO:0000256" key="1">
    <source>
        <dbReference type="ARBA" id="ARBA00004141"/>
    </source>
</evidence>
<evidence type="ECO:0000256" key="8">
    <source>
        <dbReference type="ARBA" id="ARBA00023136"/>
    </source>
</evidence>
<keyword evidence="6 10" id="KW-0812">Transmembrane</keyword>